<feature type="transmembrane region" description="Helical" evidence="1">
    <location>
        <begin position="91"/>
        <end position="113"/>
    </location>
</feature>
<keyword evidence="3" id="KW-1185">Reference proteome</keyword>
<dbReference type="Proteomes" id="UP000886520">
    <property type="component" value="Chromosome 6"/>
</dbReference>
<sequence length="171" mass="19646">MRGLWNIGIAAFEPFHHCCSMGPQCRVFLNTPERYVEKPLCFHSIKSVCTNYTATSPGTIYSSQETTIVRKNDFVTHLKIASVSTPTQFPLITLTGIIPFCIVMCFLLGLGLYRFRKRTRRLLQQAKEEEELRDILPLLPTRFLMDSLFIKEELQLDPELNKRDAAPAHEL</sequence>
<accession>A0A9D4V3N9</accession>
<dbReference type="EMBL" id="JABFUD020000006">
    <property type="protein sequence ID" value="KAI5079078.1"/>
    <property type="molecule type" value="Genomic_DNA"/>
</dbReference>
<evidence type="ECO:0000256" key="1">
    <source>
        <dbReference type="SAM" id="Phobius"/>
    </source>
</evidence>
<evidence type="ECO:0000313" key="3">
    <source>
        <dbReference type="Proteomes" id="UP000886520"/>
    </source>
</evidence>
<protein>
    <submittedName>
        <fullName evidence="2">Uncharacterized protein</fullName>
    </submittedName>
</protein>
<name>A0A9D4V3N9_ADICA</name>
<organism evidence="2 3">
    <name type="scientific">Adiantum capillus-veneris</name>
    <name type="common">Maidenhair fern</name>
    <dbReference type="NCBI Taxonomy" id="13818"/>
    <lineage>
        <taxon>Eukaryota</taxon>
        <taxon>Viridiplantae</taxon>
        <taxon>Streptophyta</taxon>
        <taxon>Embryophyta</taxon>
        <taxon>Tracheophyta</taxon>
        <taxon>Polypodiopsida</taxon>
        <taxon>Polypodiidae</taxon>
        <taxon>Polypodiales</taxon>
        <taxon>Pteridineae</taxon>
        <taxon>Pteridaceae</taxon>
        <taxon>Vittarioideae</taxon>
        <taxon>Adiantum</taxon>
    </lineage>
</organism>
<proteinExistence type="predicted"/>
<keyword evidence="1" id="KW-0472">Membrane</keyword>
<keyword evidence="1" id="KW-1133">Transmembrane helix</keyword>
<dbReference type="AlphaFoldDB" id="A0A9D4V3N9"/>
<reference evidence="2" key="1">
    <citation type="submission" date="2021-01" db="EMBL/GenBank/DDBJ databases">
        <title>Adiantum capillus-veneris genome.</title>
        <authorList>
            <person name="Fang Y."/>
            <person name="Liao Q."/>
        </authorList>
    </citation>
    <scope>NUCLEOTIDE SEQUENCE</scope>
    <source>
        <strain evidence="2">H3</strain>
        <tissue evidence="2">Leaf</tissue>
    </source>
</reference>
<keyword evidence="1" id="KW-0812">Transmembrane</keyword>
<comment type="caution">
    <text evidence="2">The sequence shown here is derived from an EMBL/GenBank/DDBJ whole genome shotgun (WGS) entry which is preliminary data.</text>
</comment>
<evidence type="ECO:0000313" key="2">
    <source>
        <dbReference type="EMBL" id="KAI5079078.1"/>
    </source>
</evidence>
<gene>
    <name evidence="2" type="ORF">GOP47_0006749</name>
</gene>